<comment type="caution">
    <text evidence="1">The sequence shown here is derived from an EMBL/GenBank/DDBJ whole genome shotgun (WGS) entry which is preliminary data.</text>
</comment>
<accession>A0A8J5F0L4</accession>
<evidence type="ECO:0000313" key="2">
    <source>
        <dbReference type="Proteomes" id="UP000734854"/>
    </source>
</evidence>
<dbReference type="Proteomes" id="UP000734854">
    <property type="component" value="Unassembled WGS sequence"/>
</dbReference>
<proteinExistence type="predicted"/>
<name>A0A8J5F0L4_ZINOF</name>
<dbReference type="EMBL" id="JACMSC010000018">
    <property type="protein sequence ID" value="KAG6475628.1"/>
    <property type="molecule type" value="Genomic_DNA"/>
</dbReference>
<evidence type="ECO:0000313" key="1">
    <source>
        <dbReference type="EMBL" id="KAG6475628.1"/>
    </source>
</evidence>
<protein>
    <submittedName>
        <fullName evidence="1">Uncharacterized protein</fullName>
    </submittedName>
</protein>
<gene>
    <name evidence="1" type="ORF">ZIOFF_064856</name>
</gene>
<sequence length="161" mass="17800">MRVLGSSSRSITAPQAEATAATAAASPIVLCSSETTIAMDRKRTRRQKGGESCYEKNAGLGPFIRNEAVVIPHKFIKRLDKSALKTLASTLDLPSGQFWHIQMENMILFLTSSSSKYIVSFLHCETAYGANNFENKFYYILVVDTKTGKNMWESMCNSVSS</sequence>
<keyword evidence="2" id="KW-1185">Reference proteome</keyword>
<organism evidence="1 2">
    <name type="scientific">Zingiber officinale</name>
    <name type="common">Ginger</name>
    <name type="synonym">Amomum zingiber</name>
    <dbReference type="NCBI Taxonomy" id="94328"/>
    <lineage>
        <taxon>Eukaryota</taxon>
        <taxon>Viridiplantae</taxon>
        <taxon>Streptophyta</taxon>
        <taxon>Embryophyta</taxon>
        <taxon>Tracheophyta</taxon>
        <taxon>Spermatophyta</taxon>
        <taxon>Magnoliopsida</taxon>
        <taxon>Liliopsida</taxon>
        <taxon>Zingiberales</taxon>
        <taxon>Zingiberaceae</taxon>
        <taxon>Zingiber</taxon>
    </lineage>
</organism>
<dbReference type="AlphaFoldDB" id="A0A8J5F0L4"/>
<reference evidence="1 2" key="1">
    <citation type="submission" date="2020-08" db="EMBL/GenBank/DDBJ databases">
        <title>Plant Genome Project.</title>
        <authorList>
            <person name="Zhang R.-G."/>
        </authorList>
    </citation>
    <scope>NUCLEOTIDE SEQUENCE [LARGE SCALE GENOMIC DNA]</scope>
    <source>
        <tissue evidence="1">Rhizome</tissue>
    </source>
</reference>